<dbReference type="PANTHER" id="PTHR33747:SF1">
    <property type="entry name" value="ADENYLATE CYCLASE-ASSOCIATED CAP C-TERMINAL DOMAIN-CONTAINING PROTEIN"/>
    <property type="match status" value="1"/>
</dbReference>
<dbReference type="InterPro" id="IPR004027">
    <property type="entry name" value="SEC_C_motif"/>
</dbReference>
<keyword evidence="3" id="KW-1185">Reference proteome</keyword>
<dbReference type="EMBL" id="CP019640">
    <property type="protein sequence ID" value="AQQ52265.1"/>
    <property type="molecule type" value="Genomic_DNA"/>
</dbReference>
<accession>A0A1Q2KVL8</accession>
<feature type="region of interest" description="Disordered" evidence="1">
    <location>
        <begin position="352"/>
        <end position="382"/>
    </location>
</feature>
<organism evidence="2 3">
    <name type="scientific">Planococcus lenghuensis</name>
    <dbReference type="NCBI Taxonomy" id="2213202"/>
    <lineage>
        <taxon>Bacteria</taxon>
        <taxon>Bacillati</taxon>
        <taxon>Bacillota</taxon>
        <taxon>Bacilli</taxon>
        <taxon>Bacillales</taxon>
        <taxon>Caryophanaceae</taxon>
        <taxon>Planococcus</taxon>
    </lineage>
</organism>
<dbReference type="Gene3D" id="3.10.450.50">
    <property type="match status" value="1"/>
</dbReference>
<evidence type="ECO:0000313" key="3">
    <source>
        <dbReference type="Proteomes" id="UP000188184"/>
    </source>
</evidence>
<reference evidence="2 3" key="1">
    <citation type="submission" date="2017-02" db="EMBL/GenBank/DDBJ databases">
        <title>The complete genomic sequence of a novel cold adapted crude oil-degrading bacterium Planococcus qaidamina Y42.</title>
        <authorList>
            <person name="Yang R."/>
        </authorList>
    </citation>
    <scope>NUCLEOTIDE SEQUENCE [LARGE SCALE GENOMIC DNA]</scope>
    <source>
        <strain evidence="2 3">Y42</strain>
    </source>
</reference>
<dbReference type="SUPFAM" id="SSF103642">
    <property type="entry name" value="Sec-C motif"/>
    <property type="match status" value="1"/>
</dbReference>
<gene>
    <name evidence="2" type="ORF">B0X71_03480</name>
</gene>
<evidence type="ECO:0000256" key="1">
    <source>
        <dbReference type="SAM" id="MobiDB-lite"/>
    </source>
</evidence>
<evidence type="ECO:0000313" key="2">
    <source>
        <dbReference type="EMBL" id="AQQ52265.1"/>
    </source>
</evidence>
<dbReference type="KEGG" id="pmar:B0X71_03480"/>
<dbReference type="AlphaFoldDB" id="A0A1Q2KVL8"/>
<evidence type="ECO:0008006" key="4">
    <source>
        <dbReference type="Google" id="ProtNLM"/>
    </source>
</evidence>
<proteinExistence type="predicted"/>
<dbReference type="PANTHER" id="PTHR33747">
    <property type="entry name" value="UPF0225 PROTEIN SCO1677"/>
    <property type="match status" value="1"/>
</dbReference>
<dbReference type="Proteomes" id="UP000188184">
    <property type="component" value="Chromosome"/>
</dbReference>
<dbReference type="Pfam" id="PF02810">
    <property type="entry name" value="SEC-C"/>
    <property type="match status" value="1"/>
</dbReference>
<feature type="compositionally biased region" description="Polar residues" evidence="1">
    <location>
        <begin position="352"/>
        <end position="364"/>
    </location>
</feature>
<name>A0A1Q2KVL8_9BACL</name>
<sequence length="390" mass="44818">MDILNRLDPYLTTEDKNLRNFALHILENLPSIKPEWPDRLIRAAIDDPGFSARYLVALANSPVDSAEVPAFKEAVSKLQKTKLFPLRNLVKNLPLAVLVENSKEFSSLFTKEEWAFLVKLSEASKQKTDEMLMETLEKLDASPEYRPDLFDRAKTISRRQVEQDWIDRDILRQSFDLQMQAPYFDFTGIITVYRIKLLKDESFIADLAPLLARDEDILLEEVADALVAFQSDEVIRAIEPFTRIEYPIFTYDVMAQTFSPFAIETMKKHYWSIDDLEMKSVIIKGLTEQLASEGREEIEHFMTFVAKPRIYDTEEQAYGYFTVLGLDHPELGEWKRMASDPRNMDIQFNPLQPTQLTSSSSKAQAVSDKIGRNDPCPCGSGKKYKKCCGK</sequence>
<protein>
    <recommendedName>
        <fullName evidence="4">Zinc chelation protein SecC</fullName>
    </recommendedName>
</protein>
<dbReference type="OrthoDB" id="2543069at2"/>
<dbReference type="RefSeq" id="WP_077588140.1">
    <property type="nucleotide sequence ID" value="NZ_CP019640.1"/>
</dbReference>